<accession>A0ABV9R4E9</accession>
<feature type="region of interest" description="Disordered" evidence="2">
    <location>
        <begin position="196"/>
        <end position="235"/>
    </location>
</feature>
<feature type="compositionally biased region" description="Polar residues" evidence="2">
    <location>
        <begin position="225"/>
        <end position="235"/>
    </location>
</feature>
<proteinExistence type="predicted"/>
<dbReference type="RefSeq" id="WP_204391063.1">
    <property type="nucleotide sequence ID" value="NZ_JAFBBW010000001.1"/>
</dbReference>
<reference evidence="4" key="1">
    <citation type="journal article" date="2019" name="Int. J. Syst. Evol. Microbiol.">
        <title>The Global Catalogue of Microorganisms (GCM) 10K type strain sequencing project: providing services to taxonomists for standard genome sequencing and annotation.</title>
        <authorList>
            <consortium name="The Broad Institute Genomics Platform"/>
            <consortium name="The Broad Institute Genome Sequencing Center for Infectious Disease"/>
            <person name="Wu L."/>
            <person name="Ma J."/>
        </authorList>
    </citation>
    <scope>NUCLEOTIDE SEQUENCE [LARGE SCALE GENOMIC DNA]</scope>
    <source>
        <strain evidence="4">CGMCC 1.12192</strain>
    </source>
</reference>
<protein>
    <submittedName>
        <fullName evidence="3">DivIVA domain-containing protein</fullName>
    </submittedName>
</protein>
<feature type="compositionally biased region" description="Low complexity" evidence="2">
    <location>
        <begin position="200"/>
        <end position="223"/>
    </location>
</feature>
<gene>
    <name evidence="3" type="ORF">ACFPER_04925</name>
</gene>
<evidence type="ECO:0000256" key="2">
    <source>
        <dbReference type="SAM" id="MobiDB-lite"/>
    </source>
</evidence>
<evidence type="ECO:0000256" key="1">
    <source>
        <dbReference type="SAM" id="Coils"/>
    </source>
</evidence>
<keyword evidence="4" id="KW-1185">Reference proteome</keyword>
<dbReference type="EMBL" id="JBHSJC010000001">
    <property type="protein sequence ID" value="MFC4828122.1"/>
    <property type="molecule type" value="Genomic_DNA"/>
</dbReference>
<feature type="coiled-coil region" evidence="1">
    <location>
        <begin position="56"/>
        <end position="90"/>
    </location>
</feature>
<sequence length="235" mass="24676">MTQNEIDPETIAAPPGTTPENALALAVSRLPDTRSVEFTMKIRGGAYDRLEVDNFMASLAQAIAEVRTAASDARQELATLRAENANLRGGAGPGSGSEDEITSGAVGLLTQAQLIADKAIADAEQYARDLVLTARNQYREILERAESSASQATATLPATQQGPAVPEIEYVRTYAQVAQIQLRSVLEALTEQVDRLGSLPQASPEATAEAAPAPAEDGPAGEPQWQPSTPGQAIA</sequence>
<name>A0ABV9R4E9_9MICO</name>
<evidence type="ECO:0000313" key="3">
    <source>
        <dbReference type="EMBL" id="MFC4828122.1"/>
    </source>
</evidence>
<keyword evidence="1" id="KW-0175">Coiled coil</keyword>
<comment type="caution">
    <text evidence="3">The sequence shown here is derived from an EMBL/GenBank/DDBJ whole genome shotgun (WGS) entry which is preliminary data.</text>
</comment>
<evidence type="ECO:0000313" key="4">
    <source>
        <dbReference type="Proteomes" id="UP001595960"/>
    </source>
</evidence>
<dbReference type="Proteomes" id="UP001595960">
    <property type="component" value="Unassembled WGS sequence"/>
</dbReference>
<organism evidence="3 4">
    <name type="scientific">Agromyces aurantiacus</name>
    <dbReference type="NCBI Taxonomy" id="165814"/>
    <lineage>
        <taxon>Bacteria</taxon>
        <taxon>Bacillati</taxon>
        <taxon>Actinomycetota</taxon>
        <taxon>Actinomycetes</taxon>
        <taxon>Micrococcales</taxon>
        <taxon>Microbacteriaceae</taxon>
        <taxon>Agromyces</taxon>
    </lineage>
</organism>